<feature type="transmembrane region" description="Helical" evidence="5">
    <location>
        <begin position="30"/>
        <end position="50"/>
    </location>
</feature>
<keyword evidence="7" id="KW-1185">Reference proteome</keyword>
<sequence length="220" mass="24994">MAFYMVLTPNEALQSDAIAMTFGRRLHASLPYLLAILVTLCCIGSVNVVVMGQPRILYAAACLGHMPRLFAMLHYKFLTPWPATFTMFLGALYMLLSGTVALLINYISLYVCIMLLVLLLALLHLRYSHPDREQPFKVPIPVLIVQVILTFALISVSVYEKPHELGFCLLILASAIPVYIVFIYWSNKPRAFVHLVDSFTDFIRKLFLLELPTTYINNHR</sequence>
<evidence type="ECO:0000256" key="2">
    <source>
        <dbReference type="ARBA" id="ARBA00022692"/>
    </source>
</evidence>
<evidence type="ECO:0000313" key="7">
    <source>
        <dbReference type="Proteomes" id="UP001374579"/>
    </source>
</evidence>
<keyword evidence="2 5" id="KW-0812">Transmembrane</keyword>
<feature type="transmembrane region" description="Helical" evidence="5">
    <location>
        <begin position="165"/>
        <end position="185"/>
    </location>
</feature>
<dbReference type="GO" id="GO:0016020">
    <property type="term" value="C:membrane"/>
    <property type="evidence" value="ECO:0007669"/>
    <property type="project" value="UniProtKB-SubCell"/>
</dbReference>
<keyword evidence="4 5" id="KW-0472">Membrane</keyword>
<feature type="transmembrane region" description="Helical" evidence="5">
    <location>
        <begin position="82"/>
        <end position="101"/>
    </location>
</feature>
<feature type="transmembrane region" description="Helical" evidence="5">
    <location>
        <begin position="107"/>
        <end position="126"/>
    </location>
</feature>
<dbReference type="Pfam" id="PF13520">
    <property type="entry name" value="AA_permease_2"/>
    <property type="match status" value="1"/>
</dbReference>
<gene>
    <name evidence="6" type="ORF">V1264_000717</name>
</gene>
<dbReference type="Gene3D" id="1.20.1740.10">
    <property type="entry name" value="Amino acid/polyamine transporter I"/>
    <property type="match status" value="1"/>
</dbReference>
<protein>
    <submittedName>
        <fullName evidence="6">Uncharacterized protein</fullName>
    </submittedName>
</protein>
<evidence type="ECO:0000256" key="3">
    <source>
        <dbReference type="ARBA" id="ARBA00022989"/>
    </source>
</evidence>
<dbReference type="EMBL" id="JBAMIC010000001">
    <property type="protein sequence ID" value="KAK7114700.1"/>
    <property type="molecule type" value="Genomic_DNA"/>
</dbReference>
<evidence type="ECO:0000256" key="1">
    <source>
        <dbReference type="ARBA" id="ARBA00004141"/>
    </source>
</evidence>
<organism evidence="6 7">
    <name type="scientific">Littorina saxatilis</name>
    <dbReference type="NCBI Taxonomy" id="31220"/>
    <lineage>
        <taxon>Eukaryota</taxon>
        <taxon>Metazoa</taxon>
        <taxon>Spiralia</taxon>
        <taxon>Lophotrochozoa</taxon>
        <taxon>Mollusca</taxon>
        <taxon>Gastropoda</taxon>
        <taxon>Caenogastropoda</taxon>
        <taxon>Littorinimorpha</taxon>
        <taxon>Littorinoidea</taxon>
        <taxon>Littorinidae</taxon>
        <taxon>Littorina</taxon>
    </lineage>
</organism>
<evidence type="ECO:0000256" key="4">
    <source>
        <dbReference type="ARBA" id="ARBA00023136"/>
    </source>
</evidence>
<dbReference type="PANTHER" id="PTHR11785:SF528">
    <property type="entry name" value="AMINO ACID TRANSPORTER PROTEIN JHI-21"/>
    <property type="match status" value="1"/>
</dbReference>
<proteinExistence type="predicted"/>
<dbReference type="InterPro" id="IPR050598">
    <property type="entry name" value="AminoAcid_Transporter"/>
</dbReference>
<dbReference type="Proteomes" id="UP001374579">
    <property type="component" value="Unassembled WGS sequence"/>
</dbReference>
<comment type="subcellular location">
    <subcellularLocation>
        <location evidence="1">Membrane</location>
        <topology evidence="1">Multi-pass membrane protein</topology>
    </subcellularLocation>
</comment>
<accession>A0AAN9C5C8</accession>
<dbReference type="AlphaFoldDB" id="A0AAN9C5C8"/>
<reference evidence="6 7" key="1">
    <citation type="submission" date="2024-02" db="EMBL/GenBank/DDBJ databases">
        <title>Chromosome-scale genome assembly of the rough periwinkle Littorina saxatilis.</title>
        <authorList>
            <person name="De Jode A."/>
            <person name="Faria R."/>
            <person name="Formenti G."/>
            <person name="Sims Y."/>
            <person name="Smith T.P."/>
            <person name="Tracey A."/>
            <person name="Wood J.M.D."/>
            <person name="Zagrodzka Z.B."/>
            <person name="Johannesson K."/>
            <person name="Butlin R.K."/>
            <person name="Leder E.H."/>
        </authorList>
    </citation>
    <scope>NUCLEOTIDE SEQUENCE [LARGE SCALE GENOMIC DNA]</scope>
    <source>
        <strain evidence="6">Snail1</strain>
        <tissue evidence="6">Muscle</tissue>
    </source>
</reference>
<feature type="transmembrane region" description="Helical" evidence="5">
    <location>
        <begin position="138"/>
        <end position="159"/>
    </location>
</feature>
<keyword evidence="3 5" id="KW-1133">Transmembrane helix</keyword>
<evidence type="ECO:0000256" key="5">
    <source>
        <dbReference type="SAM" id="Phobius"/>
    </source>
</evidence>
<dbReference type="GO" id="GO:0015179">
    <property type="term" value="F:L-amino acid transmembrane transporter activity"/>
    <property type="evidence" value="ECO:0007669"/>
    <property type="project" value="TreeGrafter"/>
</dbReference>
<dbReference type="PANTHER" id="PTHR11785">
    <property type="entry name" value="AMINO ACID TRANSPORTER"/>
    <property type="match status" value="1"/>
</dbReference>
<name>A0AAN9C5C8_9CAEN</name>
<dbReference type="InterPro" id="IPR002293">
    <property type="entry name" value="AA/rel_permease1"/>
</dbReference>
<evidence type="ECO:0000313" key="6">
    <source>
        <dbReference type="EMBL" id="KAK7114700.1"/>
    </source>
</evidence>
<comment type="caution">
    <text evidence="6">The sequence shown here is derived from an EMBL/GenBank/DDBJ whole genome shotgun (WGS) entry which is preliminary data.</text>
</comment>